<reference evidence="3 4" key="1">
    <citation type="submission" date="2017-01" db="EMBL/GenBank/DDBJ databases">
        <authorList>
            <person name="Mah S.A."/>
            <person name="Swanson W.J."/>
            <person name="Moy G.W."/>
            <person name="Vacquier V.D."/>
        </authorList>
    </citation>
    <scope>NUCLEOTIDE SEQUENCE [LARGE SCALE GENOMIC DNA]</scope>
    <source>
        <strain evidence="3 4">CPCC 203464</strain>
    </source>
</reference>
<evidence type="ECO:0000256" key="2">
    <source>
        <dbReference type="SAM" id="Phobius"/>
    </source>
</evidence>
<proteinExistence type="predicted"/>
<dbReference type="InterPro" id="IPR046498">
    <property type="entry name" value="Rv1476-like"/>
</dbReference>
<sequence>MTPGQMSPASTVGYATDVTATPAHLGPFAARPMVADTSGDQPTVDIPAIENDLRDDHVSAPADITPGLVRVVADARDHGHQLNVVVLTEPQPVFTHYRDFATEIRHDTGGTVIVLGPDGVGSSSADFSRVQLEQAQDNLKISDPTVAAQQMVDRVTDQTPVPWTVVTVCLIVVMILGAVIARVRQLRARAAVDNADSDDAEVASASARRGSASNGPDGV</sequence>
<evidence type="ECO:0000313" key="4">
    <source>
        <dbReference type="Proteomes" id="UP000186218"/>
    </source>
</evidence>
<organism evidence="3 4">
    <name type="scientific">Williamsia sterculiae</name>
    <dbReference type="NCBI Taxonomy" id="1344003"/>
    <lineage>
        <taxon>Bacteria</taxon>
        <taxon>Bacillati</taxon>
        <taxon>Actinomycetota</taxon>
        <taxon>Actinomycetes</taxon>
        <taxon>Mycobacteriales</taxon>
        <taxon>Nocardiaceae</taxon>
        <taxon>Williamsia</taxon>
    </lineage>
</organism>
<keyword evidence="2" id="KW-0812">Transmembrane</keyword>
<dbReference type="EMBL" id="FTNT01000003">
    <property type="protein sequence ID" value="SIR88608.1"/>
    <property type="molecule type" value="Genomic_DNA"/>
</dbReference>
<dbReference type="STRING" id="1344003.SAMN05445060_1409"/>
<keyword evidence="4" id="KW-1185">Reference proteome</keyword>
<feature type="transmembrane region" description="Helical" evidence="2">
    <location>
        <begin position="161"/>
        <end position="181"/>
    </location>
</feature>
<gene>
    <name evidence="3" type="ORF">SAMN05445060_1409</name>
</gene>
<dbReference type="AlphaFoldDB" id="A0A1N7EKS6"/>
<evidence type="ECO:0000256" key="1">
    <source>
        <dbReference type="SAM" id="MobiDB-lite"/>
    </source>
</evidence>
<accession>A0A1N7EKS6</accession>
<evidence type="ECO:0000313" key="3">
    <source>
        <dbReference type="EMBL" id="SIR88608.1"/>
    </source>
</evidence>
<keyword evidence="2" id="KW-0472">Membrane</keyword>
<protein>
    <submittedName>
        <fullName evidence="3">Uncharacterized protein</fullName>
    </submittedName>
</protein>
<dbReference type="OrthoDB" id="4543462at2"/>
<feature type="region of interest" description="Disordered" evidence="1">
    <location>
        <begin position="194"/>
        <end position="219"/>
    </location>
</feature>
<dbReference type="RefSeq" id="WP_143690230.1">
    <property type="nucleotide sequence ID" value="NZ_FTNT01000003.1"/>
</dbReference>
<dbReference type="Pfam" id="PF20381">
    <property type="entry name" value="Rv1476"/>
    <property type="match status" value="1"/>
</dbReference>
<name>A0A1N7EKS6_9NOCA</name>
<dbReference type="Proteomes" id="UP000186218">
    <property type="component" value="Unassembled WGS sequence"/>
</dbReference>
<keyword evidence="2" id="KW-1133">Transmembrane helix</keyword>
<feature type="compositionally biased region" description="Low complexity" evidence="1">
    <location>
        <begin position="202"/>
        <end position="213"/>
    </location>
</feature>